<evidence type="ECO:0000256" key="8">
    <source>
        <dbReference type="ARBA" id="ARBA00022729"/>
    </source>
</evidence>
<evidence type="ECO:0000259" key="11">
    <source>
        <dbReference type="Pfam" id="PF01296"/>
    </source>
</evidence>
<evidence type="ECO:0000313" key="14">
    <source>
        <dbReference type="Proteomes" id="UP000009136"/>
    </source>
</evidence>
<comment type="similarity">
    <text evidence="3">Belongs to the galanin family.</text>
</comment>
<evidence type="ECO:0000256" key="3">
    <source>
        <dbReference type="ARBA" id="ARBA00006871"/>
    </source>
</evidence>
<keyword evidence="14" id="KW-1185">Reference proteome</keyword>
<evidence type="ECO:0000256" key="4">
    <source>
        <dbReference type="ARBA" id="ARBA00019079"/>
    </source>
</evidence>
<keyword evidence="8" id="KW-0732">Signal</keyword>
<gene>
    <name evidence="13" type="primary">GAL</name>
</gene>
<feature type="compositionally biased region" description="Basic and acidic residues" evidence="10">
    <location>
        <begin position="88"/>
        <end position="108"/>
    </location>
</feature>
<evidence type="ECO:0000256" key="7">
    <source>
        <dbReference type="ARBA" id="ARBA00022702"/>
    </source>
</evidence>
<dbReference type="AlphaFoldDB" id="A0AAF6YTL0"/>
<dbReference type="SMART" id="SM00071">
    <property type="entry name" value="Galanin"/>
    <property type="match status" value="1"/>
</dbReference>
<evidence type="ECO:0000256" key="5">
    <source>
        <dbReference type="ARBA" id="ARBA00022525"/>
    </source>
</evidence>
<accession>A0AAF6YTL0</accession>
<evidence type="ECO:0000256" key="6">
    <source>
        <dbReference type="ARBA" id="ARBA00022685"/>
    </source>
</evidence>
<evidence type="ECO:0000313" key="13">
    <source>
        <dbReference type="Ensembl" id="ENSBTAP00000012362.5"/>
    </source>
</evidence>
<keyword evidence="9" id="KW-0527">Neuropeptide</keyword>
<comment type="function">
    <text evidence="1">Endocrine hormone of the central and peripheral nervous systems that binds and activates the G protein-coupled receptors GALR1, GALR2, and GALR3. This small neuropeptide may regulate diverse physiologic functions including contraction of smooth muscle of the gastrointestinal and genitourinary tract, growth hormone and insulin release and adrenal secretion.</text>
</comment>
<dbReference type="InterPro" id="IPR013068">
    <property type="entry name" value="GMAP"/>
</dbReference>
<dbReference type="Proteomes" id="UP000009136">
    <property type="component" value="Chromosome 29"/>
</dbReference>
<evidence type="ECO:0000256" key="9">
    <source>
        <dbReference type="ARBA" id="ARBA00023320"/>
    </source>
</evidence>
<reference evidence="13" key="1">
    <citation type="submission" date="2018-03" db="EMBL/GenBank/DDBJ databases">
        <title>ARS-UCD1.2.</title>
        <authorList>
            <person name="Rosen B.D."/>
            <person name="Bickhart D.M."/>
            <person name="Koren S."/>
            <person name="Schnabel R.D."/>
            <person name="Hall R."/>
            <person name="Zimin A."/>
            <person name="Dreischer C."/>
            <person name="Schultheiss S."/>
            <person name="Schroeder S.G."/>
            <person name="Elsik C.G."/>
            <person name="Couldrey C."/>
            <person name="Liu G.E."/>
            <person name="Van Tassell C.P."/>
            <person name="Phillippy A.M."/>
            <person name="Smith T.P.L."/>
            <person name="Medrano J.F."/>
        </authorList>
    </citation>
    <scope>NUCLEOTIDE SEQUENCE [LARGE SCALE GENOMIC DNA]</scope>
    <source>
        <strain evidence="13">Hereford</strain>
    </source>
</reference>
<comment type="subcellular location">
    <subcellularLocation>
        <location evidence="2">Secreted</location>
    </subcellularLocation>
</comment>
<feature type="compositionally biased region" description="Low complexity" evidence="10">
    <location>
        <begin position="59"/>
        <end position="74"/>
    </location>
</feature>
<keyword evidence="5" id="KW-0964">Secreted</keyword>
<evidence type="ECO:0000256" key="10">
    <source>
        <dbReference type="SAM" id="MobiDB-lite"/>
    </source>
</evidence>
<reference evidence="13" key="3">
    <citation type="submission" date="2025-09" db="UniProtKB">
        <authorList>
            <consortium name="Ensembl"/>
        </authorList>
    </citation>
    <scope>IDENTIFICATION</scope>
    <source>
        <strain evidence="13">Hereford</strain>
    </source>
</reference>
<dbReference type="Ensembl" id="ENSBTAT00000012362.6">
    <property type="protein sequence ID" value="ENSBTAP00000012362.5"/>
    <property type="gene ID" value="ENSBTAG00000009393.6"/>
</dbReference>
<dbReference type="InterPro" id="IPR008175">
    <property type="entry name" value="Galanin_pre"/>
</dbReference>
<dbReference type="GeneTree" id="ENSGT00390000009663"/>
<feature type="compositionally biased region" description="Low complexity" evidence="10">
    <location>
        <begin position="36"/>
        <end position="51"/>
    </location>
</feature>
<evidence type="ECO:0000256" key="1">
    <source>
        <dbReference type="ARBA" id="ARBA00002897"/>
    </source>
</evidence>
<dbReference type="InterPro" id="IPR008174">
    <property type="entry name" value="Galanin"/>
</dbReference>
<feature type="region of interest" description="Disordered" evidence="10">
    <location>
        <begin position="146"/>
        <end position="165"/>
    </location>
</feature>
<keyword evidence="6" id="KW-0165">Cleavage on pair of basic residues</keyword>
<keyword evidence="7" id="KW-0372">Hormone</keyword>
<dbReference type="Pfam" id="PF06540">
    <property type="entry name" value="GMAP"/>
    <property type="match status" value="1"/>
</dbReference>
<protein>
    <recommendedName>
        <fullName evidence="4">Galanin peptides</fullName>
    </recommendedName>
</protein>
<dbReference type="PANTHER" id="PTHR16839">
    <property type="entry name" value="GALANIN"/>
    <property type="match status" value="1"/>
</dbReference>
<organism evidence="13 14">
    <name type="scientific">Bos taurus</name>
    <name type="common">Bovine</name>
    <dbReference type="NCBI Taxonomy" id="9913"/>
    <lineage>
        <taxon>Eukaryota</taxon>
        <taxon>Metazoa</taxon>
        <taxon>Chordata</taxon>
        <taxon>Craniata</taxon>
        <taxon>Vertebrata</taxon>
        <taxon>Euteleostomi</taxon>
        <taxon>Mammalia</taxon>
        <taxon>Eutheria</taxon>
        <taxon>Laurasiatheria</taxon>
        <taxon>Artiodactyla</taxon>
        <taxon>Ruminantia</taxon>
        <taxon>Pecora</taxon>
        <taxon>Bovidae</taxon>
        <taxon>Bovinae</taxon>
        <taxon>Bos</taxon>
    </lineage>
</organism>
<dbReference type="GO" id="GO:0007218">
    <property type="term" value="P:neuropeptide signaling pathway"/>
    <property type="evidence" value="ECO:0007669"/>
    <property type="project" value="UniProtKB-KW"/>
</dbReference>
<feature type="domain" description="Galanin" evidence="11">
    <location>
        <begin position="89"/>
        <end position="103"/>
    </location>
</feature>
<sequence length="165" mass="17936">HVEGARPPCASRFRVPEAAPCGERPRPCPTRLDGRAAPPTQDLQTPQDPQTSPDPPGPAQDAQRLRPAARLPAPRSGPFSHPGPRVTDALDSHRSFQDKHGLAGKRELEPEDEARPGSFDRPLAENNVVRTIIEFLTFLHLKDAGALERLPSLPTAESAEDAERS</sequence>
<dbReference type="Pfam" id="PF01296">
    <property type="entry name" value="Galanin"/>
    <property type="match status" value="1"/>
</dbReference>
<dbReference type="PANTHER" id="PTHR16839:SF1">
    <property type="entry name" value="GALANIN PEPTIDES"/>
    <property type="match status" value="1"/>
</dbReference>
<evidence type="ECO:0000259" key="12">
    <source>
        <dbReference type="Pfam" id="PF06540"/>
    </source>
</evidence>
<name>A0AAF6YTL0_BOVIN</name>
<proteinExistence type="inferred from homology"/>
<feature type="region of interest" description="Disordered" evidence="10">
    <location>
        <begin position="1"/>
        <end position="126"/>
    </location>
</feature>
<dbReference type="GO" id="GO:0005576">
    <property type="term" value="C:extracellular region"/>
    <property type="evidence" value="ECO:0007669"/>
    <property type="project" value="UniProtKB-SubCell"/>
</dbReference>
<feature type="domain" description="Galanin message associated peptide (GMAP)" evidence="12">
    <location>
        <begin position="104"/>
        <end position="164"/>
    </location>
</feature>
<dbReference type="GO" id="GO:0005179">
    <property type="term" value="F:hormone activity"/>
    <property type="evidence" value="ECO:0007669"/>
    <property type="project" value="UniProtKB-KW"/>
</dbReference>
<reference evidence="13" key="2">
    <citation type="submission" date="2025-08" db="UniProtKB">
        <authorList>
            <consortium name="Ensembl"/>
        </authorList>
    </citation>
    <scope>IDENTIFICATION</scope>
    <source>
        <strain evidence="13">Hereford</strain>
    </source>
</reference>
<evidence type="ECO:0000256" key="2">
    <source>
        <dbReference type="ARBA" id="ARBA00004613"/>
    </source>
</evidence>